<gene>
    <name evidence="3" type="ORF">QBZ16_001523</name>
</gene>
<name>A0AAD9MGS9_PROWI</name>
<evidence type="ECO:0000313" key="4">
    <source>
        <dbReference type="Proteomes" id="UP001255856"/>
    </source>
</evidence>
<accession>A0AAD9MGS9</accession>
<dbReference type="Proteomes" id="UP001255856">
    <property type="component" value="Unassembled WGS sequence"/>
</dbReference>
<dbReference type="AlphaFoldDB" id="A0AAD9MGS9"/>
<comment type="caution">
    <text evidence="3">The sequence shown here is derived from an EMBL/GenBank/DDBJ whole genome shotgun (WGS) entry which is preliminary data.</text>
</comment>
<feature type="compositionally biased region" description="Low complexity" evidence="2">
    <location>
        <begin position="149"/>
        <end position="158"/>
    </location>
</feature>
<dbReference type="EMBL" id="JASFZW010000013">
    <property type="protein sequence ID" value="KAK2075782.1"/>
    <property type="molecule type" value="Genomic_DNA"/>
</dbReference>
<feature type="coiled-coil region" evidence="1">
    <location>
        <begin position="395"/>
        <end position="435"/>
    </location>
</feature>
<organism evidence="3 4">
    <name type="scientific">Prototheca wickerhamii</name>
    <dbReference type="NCBI Taxonomy" id="3111"/>
    <lineage>
        <taxon>Eukaryota</taxon>
        <taxon>Viridiplantae</taxon>
        <taxon>Chlorophyta</taxon>
        <taxon>core chlorophytes</taxon>
        <taxon>Trebouxiophyceae</taxon>
        <taxon>Chlorellales</taxon>
        <taxon>Chlorellaceae</taxon>
        <taxon>Prototheca</taxon>
    </lineage>
</organism>
<proteinExistence type="predicted"/>
<protein>
    <submittedName>
        <fullName evidence="3">Uncharacterized protein</fullName>
    </submittedName>
</protein>
<reference evidence="3" key="1">
    <citation type="submission" date="2021-01" db="EMBL/GenBank/DDBJ databases">
        <authorList>
            <person name="Eckstrom K.M.E."/>
        </authorList>
    </citation>
    <scope>NUCLEOTIDE SEQUENCE</scope>
    <source>
        <strain evidence="3">UVCC 0001</strain>
    </source>
</reference>
<keyword evidence="4" id="KW-1185">Reference proteome</keyword>
<feature type="region of interest" description="Disordered" evidence="2">
    <location>
        <begin position="116"/>
        <end position="176"/>
    </location>
</feature>
<evidence type="ECO:0000313" key="3">
    <source>
        <dbReference type="EMBL" id="KAK2075782.1"/>
    </source>
</evidence>
<feature type="compositionally biased region" description="Low complexity" evidence="2">
    <location>
        <begin position="125"/>
        <end position="137"/>
    </location>
</feature>
<evidence type="ECO:0000256" key="1">
    <source>
        <dbReference type="SAM" id="Coils"/>
    </source>
</evidence>
<keyword evidence="1" id="KW-0175">Coiled coil</keyword>
<sequence length="492" mass="50952">MPRLPRLFLMDSHWSERAQECIATLLKDPTAQVIFGTGTAQGSAELSSVRERLAAGVFLSPAEVVKEMDGVWTAVRAGLPPGSTLVSACDGLEASLGQLWRQAGLAWTEDAAAAPVTGHPPYAPPNGAAGPKAPGGDARPRSPLPAPGSPVSAASSFPLPSGRAPPRSPAGRGGHPLQRCLSAIEEAIAASHEAPPAELLRIRDALAPGALQGWGTVAFKSSAEVHEALGACNLVPQLDQLLGSFWTAQGLGPWAERAVLDPPGSLHPDQALPLARQASWGSSSRSLGSDLLTRGGSFGAAPAIGKGKRGGPGGRGSGTRCEVCVRQKRGNCGTALAPKGCLFRPNASGELPAGAGRAVANAPGTPSVPAGGLARRGSLISAKQAAKEREALAALRNLHRKREAAAEAMEQLRHAMQLEQQAAQTNEAIKAAHARLREPPEEAVSEQWWPAGAKGVGVGYDALAARRAARAPRQRALEELGTFWFGSVLVRR</sequence>
<evidence type="ECO:0000256" key="2">
    <source>
        <dbReference type="SAM" id="MobiDB-lite"/>
    </source>
</evidence>